<sequence length="251" mass="26780">MDHPTPPLLTHGSHPHNAQEPPPPRPEADSCTLLPPSTNTSCLINPSPPQSSPPPAAPSSTGKTLAPSNEPAPAPSIPPPPSPTLSNTHLSVTNLQRGPETASLYGARTASILSRHSSRSASLQHVGATAAALLHNAEARRLRVNLYRELVGGWFHLSTSSKVLLAYYIAATMVESRARAKSDINSAPASDAVVSLKEGGFLGATQHYCLGRTCIRLRGTYSRSYGRDHRHGFLKSTGRRCEREGIVRLDS</sequence>
<dbReference type="EMBL" id="JAAAHY010000020">
    <property type="protein sequence ID" value="KAF9968467.1"/>
    <property type="molecule type" value="Genomic_DNA"/>
</dbReference>
<dbReference type="Proteomes" id="UP000738359">
    <property type="component" value="Unassembled WGS sequence"/>
</dbReference>
<organism evidence="2 3">
    <name type="scientific">Mortierella alpina</name>
    <name type="common">Oleaginous fungus</name>
    <name type="synonym">Mortierella renispora</name>
    <dbReference type="NCBI Taxonomy" id="64518"/>
    <lineage>
        <taxon>Eukaryota</taxon>
        <taxon>Fungi</taxon>
        <taxon>Fungi incertae sedis</taxon>
        <taxon>Mucoromycota</taxon>
        <taxon>Mortierellomycotina</taxon>
        <taxon>Mortierellomycetes</taxon>
        <taxon>Mortierellales</taxon>
        <taxon>Mortierellaceae</taxon>
        <taxon>Mortierella</taxon>
    </lineage>
</organism>
<evidence type="ECO:0000256" key="1">
    <source>
        <dbReference type="SAM" id="MobiDB-lite"/>
    </source>
</evidence>
<gene>
    <name evidence="2" type="ORF">BGZ70_003602</name>
</gene>
<name>A0A9P6JEF1_MORAP</name>
<dbReference type="OrthoDB" id="8062037at2759"/>
<accession>A0A9P6JEF1</accession>
<dbReference type="AlphaFoldDB" id="A0A9P6JEF1"/>
<feature type="compositionally biased region" description="Pro residues" evidence="1">
    <location>
        <begin position="70"/>
        <end position="83"/>
    </location>
</feature>
<evidence type="ECO:0000313" key="3">
    <source>
        <dbReference type="Proteomes" id="UP000738359"/>
    </source>
</evidence>
<feature type="compositionally biased region" description="Polar residues" evidence="1">
    <location>
        <begin position="35"/>
        <end position="44"/>
    </location>
</feature>
<proteinExistence type="predicted"/>
<protein>
    <submittedName>
        <fullName evidence="2">Uncharacterized protein</fullName>
    </submittedName>
</protein>
<reference evidence="2" key="1">
    <citation type="journal article" date="2020" name="Fungal Divers.">
        <title>Resolving the Mortierellaceae phylogeny through synthesis of multi-gene phylogenetics and phylogenomics.</title>
        <authorList>
            <person name="Vandepol N."/>
            <person name="Liber J."/>
            <person name="Desiro A."/>
            <person name="Na H."/>
            <person name="Kennedy M."/>
            <person name="Barry K."/>
            <person name="Grigoriev I.V."/>
            <person name="Miller A.N."/>
            <person name="O'Donnell K."/>
            <person name="Stajich J.E."/>
            <person name="Bonito G."/>
        </authorList>
    </citation>
    <scope>NUCLEOTIDE SEQUENCE</scope>
    <source>
        <strain evidence="2">CK1249</strain>
    </source>
</reference>
<keyword evidence="3" id="KW-1185">Reference proteome</keyword>
<feature type="region of interest" description="Disordered" evidence="1">
    <location>
        <begin position="1"/>
        <end position="89"/>
    </location>
</feature>
<evidence type="ECO:0000313" key="2">
    <source>
        <dbReference type="EMBL" id="KAF9968467.1"/>
    </source>
</evidence>
<feature type="compositionally biased region" description="Pro residues" evidence="1">
    <location>
        <begin position="46"/>
        <end position="57"/>
    </location>
</feature>
<comment type="caution">
    <text evidence="2">The sequence shown here is derived from an EMBL/GenBank/DDBJ whole genome shotgun (WGS) entry which is preliminary data.</text>
</comment>